<keyword evidence="3 5" id="KW-1133">Transmembrane helix</keyword>
<dbReference type="PANTHER" id="PTHR43424">
    <property type="entry name" value="LOCUS PUTATIVE PROTEIN 1-RELATED"/>
    <property type="match status" value="1"/>
</dbReference>
<feature type="transmembrane region" description="Helical" evidence="5">
    <location>
        <begin position="169"/>
        <end position="188"/>
    </location>
</feature>
<proteinExistence type="predicted"/>
<comment type="caution">
    <text evidence="6">The sequence shown here is derived from an EMBL/GenBank/DDBJ whole genome shotgun (WGS) entry which is preliminary data.</text>
</comment>
<evidence type="ECO:0000256" key="5">
    <source>
        <dbReference type="SAM" id="Phobius"/>
    </source>
</evidence>
<dbReference type="EMBL" id="PSQG01000001">
    <property type="protein sequence ID" value="RCH46399.1"/>
    <property type="molecule type" value="Genomic_DNA"/>
</dbReference>
<dbReference type="PANTHER" id="PTHR43424:SF1">
    <property type="entry name" value="LOCUS PUTATIVE PROTEIN 1-RELATED"/>
    <property type="match status" value="1"/>
</dbReference>
<evidence type="ECO:0000256" key="3">
    <source>
        <dbReference type="ARBA" id="ARBA00022989"/>
    </source>
</evidence>
<feature type="transmembrane region" description="Helical" evidence="5">
    <location>
        <begin position="442"/>
        <end position="463"/>
    </location>
</feature>
<gene>
    <name evidence="6" type="ORF">C4886_00170</name>
</gene>
<dbReference type="Proteomes" id="UP000253208">
    <property type="component" value="Unassembled WGS sequence"/>
</dbReference>
<feature type="transmembrane region" description="Helical" evidence="5">
    <location>
        <begin position="12"/>
        <end position="33"/>
    </location>
</feature>
<evidence type="ECO:0000256" key="4">
    <source>
        <dbReference type="ARBA" id="ARBA00023136"/>
    </source>
</evidence>
<keyword evidence="4 5" id="KW-0472">Membrane</keyword>
<dbReference type="InterPro" id="IPR052556">
    <property type="entry name" value="PolySynth_Transporter"/>
</dbReference>
<dbReference type="InterPro" id="IPR002797">
    <property type="entry name" value="Polysacc_synth"/>
</dbReference>
<dbReference type="GO" id="GO:0016020">
    <property type="term" value="C:membrane"/>
    <property type="evidence" value="ECO:0007669"/>
    <property type="project" value="UniProtKB-SubCell"/>
</dbReference>
<feature type="transmembrane region" description="Helical" evidence="5">
    <location>
        <begin position="355"/>
        <end position="374"/>
    </location>
</feature>
<feature type="transmembrane region" description="Helical" evidence="5">
    <location>
        <begin position="115"/>
        <end position="135"/>
    </location>
</feature>
<dbReference type="RefSeq" id="WP_021651077.1">
    <property type="nucleotide sequence ID" value="NZ_PSQG01000001.1"/>
</dbReference>
<feature type="transmembrane region" description="Helical" evidence="5">
    <location>
        <begin position="209"/>
        <end position="226"/>
    </location>
</feature>
<feature type="transmembrane region" description="Helical" evidence="5">
    <location>
        <begin position="45"/>
        <end position="68"/>
    </location>
</feature>
<dbReference type="Pfam" id="PF01943">
    <property type="entry name" value="Polysacc_synt"/>
    <property type="match status" value="1"/>
</dbReference>
<feature type="transmembrane region" description="Helical" evidence="5">
    <location>
        <begin position="322"/>
        <end position="348"/>
    </location>
</feature>
<feature type="transmembrane region" description="Helical" evidence="5">
    <location>
        <begin position="291"/>
        <end position="316"/>
    </location>
</feature>
<reference evidence="6 7" key="1">
    <citation type="submission" date="2018-02" db="EMBL/GenBank/DDBJ databases">
        <title>Complete genome sequencing of Faecalibacterium prausnitzii strains isolated from the human gut.</title>
        <authorList>
            <person name="Fitzgerald B.C."/>
            <person name="Shkoporov A.N."/>
            <person name="Ross P.R."/>
            <person name="Hill C."/>
        </authorList>
    </citation>
    <scope>NUCLEOTIDE SEQUENCE [LARGE SCALE GENOMIC DNA]</scope>
    <source>
        <strain evidence="6 7">APC942/31-1</strain>
    </source>
</reference>
<accession>A0A367G958</accession>
<organism evidence="6 7">
    <name type="scientific">Blautia obeum</name>
    <dbReference type="NCBI Taxonomy" id="40520"/>
    <lineage>
        <taxon>Bacteria</taxon>
        <taxon>Bacillati</taxon>
        <taxon>Bacillota</taxon>
        <taxon>Clostridia</taxon>
        <taxon>Lachnospirales</taxon>
        <taxon>Lachnospiraceae</taxon>
        <taxon>Blautia</taxon>
    </lineage>
</organism>
<keyword evidence="2 5" id="KW-0812">Transmembrane</keyword>
<dbReference type="AlphaFoldDB" id="A0A367G958"/>
<comment type="subcellular location">
    <subcellularLocation>
        <location evidence="1">Membrane</location>
        <topology evidence="1">Multi-pass membrane protein</topology>
    </subcellularLocation>
</comment>
<feature type="transmembrane region" description="Helical" evidence="5">
    <location>
        <begin position="413"/>
        <end position="430"/>
    </location>
</feature>
<feature type="transmembrane region" description="Helical" evidence="5">
    <location>
        <begin position="380"/>
        <end position="401"/>
    </location>
</feature>
<evidence type="ECO:0000256" key="2">
    <source>
        <dbReference type="ARBA" id="ARBA00022692"/>
    </source>
</evidence>
<feature type="transmembrane region" description="Helical" evidence="5">
    <location>
        <begin position="250"/>
        <end position="270"/>
    </location>
</feature>
<dbReference type="CDD" id="cd13128">
    <property type="entry name" value="MATE_Wzx_like"/>
    <property type="match status" value="1"/>
</dbReference>
<sequence length="479" mass="53922">MDNKSISVKKNFIYNSAFQVLILLVPFVTTPYVSRVLGADNIGKYSYASAMVTYFTLLAALGSTIYGQRKIAYYRDNKEEMSQVFWNTFFFRCVMSLISFILYFIYAIFFEGLNLINIIIALSILNVTFDISWFYQGIEDFKSVVIRNLIVRIICLSGIFIFIKTANDTWKYVLILMLAQILGSLSMWRVMPQYICFVKRINPFDGFKDILLIFLPSIAIQVYTILDKSMIGWITGSDYANGCYEQSERIARLAMTVVTSIGTVVLPRVANLFQKSNLDEAKRYVYQAFRVVWLLAIPIMFGLMGVSSVFIPLFLGSGFDDAIGLLCIFSILVLVVSLAYVTGISYLIPTKQQNVYTAAVTIAAIVNFCMNLILIPRVGVFGAAIASIVAETIGTAIQIIYCISKKQLNAKQIFVPCWKYLLSGSIMLLFVETLKTKFSGGIVSLCVLICTGGLSYVGVLLILRDRFFIDNINKILKRK</sequence>
<feature type="transmembrane region" description="Helical" evidence="5">
    <location>
        <begin position="89"/>
        <end position="109"/>
    </location>
</feature>
<evidence type="ECO:0000313" key="7">
    <source>
        <dbReference type="Proteomes" id="UP000253208"/>
    </source>
</evidence>
<feature type="transmembrane region" description="Helical" evidence="5">
    <location>
        <begin position="144"/>
        <end position="163"/>
    </location>
</feature>
<evidence type="ECO:0000313" key="6">
    <source>
        <dbReference type="EMBL" id="RCH46399.1"/>
    </source>
</evidence>
<name>A0A367G958_9FIRM</name>
<evidence type="ECO:0000256" key="1">
    <source>
        <dbReference type="ARBA" id="ARBA00004141"/>
    </source>
</evidence>
<protein>
    <submittedName>
        <fullName evidence="6">Flippase</fullName>
    </submittedName>
</protein>